<dbReference type="OrthoDB" id="5206390at2759"/>
<reference evidence="2" key="1">
    <citation type="submission" date="2016-03" db="EMBL/GenBank/DDBJ databases">
        <title>Draft genome sequence of Rosellinia necatrix.</title>
        <authorList>
            <person name="Kanematsu S."/>
        </authorList>
    </citation>
    <scope>NUCLEOTIDE SEQUENCE [LARGE SCALE GENOMIC DNA]</scope>
    <source>
        <strain evidence="2">W97</strain>
    </source>
</reference>
<feature type="region of interest" description="Disordered" evidence="1">
    <location>
        <begin position="17"/>
        <end position="54"/>
    </location>
</feature>
<proteinExistence type="predicted"/>
<evidence type="ECO:0000313" key="3">
    <source>
        <dbReference type="Proteomes" id="UP000054516"/>
    </source>
</evidence>
<evidence type="ECO:0000256" key="1">
    <source>
        <dbReference type="SAM" id="MobiDB-lite"/>
    </source>
</evidence>
<keyword evidence="3" id="KW-1185">Reference proteome</keyword>
<dbReference type="OMA" id="YWGGLEE"/>
<dbReference type="Proteomes" id="UP000054516">
    <property type="component" value="Unassembled WGS sequence"/>
</dbReference>
<name>A0A1W2TBD8_ROSNE</name>
<evidence type="ECO:0000313" key="2">
    <source>
        <dbReference type="EMBL" id="GAP84965.2"/>
    </source>
</evidence>
<organism evidence="2">
    <name type="scientific">Rosellinia necatrix</name>
    <name type="common">White root-rot fungus</name>
    <dbReference type="NCBI Taxonomy" id="77044"/>
    <lineage>
        <taxon>Eukaryota</taxon>
        <taxon>Fungi</taxon>
        <taxon>Dikarya</taxon>
        <taxon>Ascomycota</taxon>
        <taxon>Pezizomycotina</taxon>
        <taxon>Sordariomycetes</taxon>
        <taxon>Xylariomycetidae</taxon>
        <taxon>Xylariales</taxon>
        <taxon>Xylariaceae</taxon>
        <taxon>Rosellinia</taxon>
    </lineage>
</organism>
<gene>
    <name evidence="2" type="ORF">SAMD00023353_0802940</name>
</gene>
<protein>
    <submittedName>
        <fullName evidence="2">Putative calcium channel subunit cch1 protein</fullName>
    </submittedName>
</protein>
<dbReference type="AlphaFoldDB" id="A0A1W2TBD8"/>
<dbReference type="EMBL" id="DF977453">
    <property type="protein sequence ID" value="GAP84965.2"/>
    <property type="molecule type" value="Genomic_DNA"/>
</dbReference>
<sequence>MQTSRFQMIRSRFSPSNLRTSLRRLSSASTSSSVTSATASSVASSGSSGSGSSSPVHAINAVLFRQPSILGLEEEKRRSGPELALLEPRPIVYWGGLEERIGAASLALFIIGV</sequence>
<accession>A0A1W2TBD8</accession>
<feature type="compositionally biased region" description="Low complexity" evidence="1">
    <location>
        <begin position="18"/>
        <end position="54"/>
    </location>
</feature>